<dbReference type="Pfam" id="PF18143">
    <property type="entry name" value="HAD_SAK_2"/>
    <property type="match status" value="1"/>
</dbReference>
<evidence type="ECO:0000313" key="1">
    <source>
        <dbReference type="EMBL" id="NML25316.1"/>
    </source>
</evidence>
<dbReference type="RefSeq" id="WP_169144946.1">
    <property type="nucleotide sequence ID" value="NZ_JABBGA010000003.1"/>
</dbReference>
<sequence>MHQKTPENLPAETAAISPVYVFLDFDGVTHPWGEAEDFRCLPLLESVLREYPETRVVIASDWRTLFSLTKLAARFAEDIRPRVVDCSPTIFPRNPNELYGLREREARQWLERRAPDAQWLAIDDAPGNWPTRPRLVLTDFKQGFTDEDAGRLRRMLDAFRAGEVQAEAAAG</sequence>
<keyword evidence="2" id="KW-1185">Reference proteome</keyword>
<organism evidence="1 2">
    <name type="scientific">Zoogloea dura</name>
    <dbReference type="NCBI Taxonomy" id="2728840"/>
    <lineage>
        <taxon>Bacteria</taxon>
        <taxon>Pseudomonadati</taxon>
        <taxon>Pseudomonadota</taxon>
        <taxon>Betaproteobacteria</taxon>
        <taxon>Rhodocyclales</taxon>
        <taxon>Zoogloeaceae</taxon>
        <taxon>Zoogloea</taxon>
    </lineage>
</organism>
<proteinExistence type="predicted"/>
<dbReference type="EMBL" id="JABBGA010000003">
    <property type="protein sequence ID" value="NML25316.1"/>
    <property type="molecule type" value="Genomic_DNA"/>
</dbReference>
<dbReference type="Proteomes" id="UP000580043">
    <property type="component" value="Unassembled WGS sequence"/>
</dbReference>
<name>A0A848G2N5_9RHOO</name>
<evidence type="ECO:0000313" key="2">
    <source>
        <dbReference type="Proteomes" id="UP000580043"/>
    </source>
</evidence>
<comment type="caution">
    <text evidence="1">The sequence shown here is derived from an EMBL/GenBank/DDBJ whole genome shotgun (WGS) entry which is preliminary data.</text>
</comment>
<reference evidence="1 2" key="1">
    <citation type="submission" date="2020-04" db="EMBL/GenBank/DDBJ databases">
        <title>Zoogloea sp. G-4-1-14 isolated from soil.</title>
        <authorList>
            <person name="Dahal R.H."/>
        </authorList>
    </citation>
    <scope>NUCLEOTIDE SEQUENCE [LARGE SCALE GENOMIC DNA]</scope>
    <source>
        <strain evidence="1 2">G-4-1-14</strain>
    </source>
</reference>
<dbReference type="AlphaFoldDB" id="A0A848G2N5"/>
<accession>A0A848G2N5</accession>
<gene>
    <name evidence="1" type="ORF">HHL15_06155</name>
</gene>
<protein>
    <submittedName>
        <fullName evidence="1">Uncharacterized protein</fullName>
    </submittedName>
</protein>